<dbReference type="AlphaFoldDB" id="D7T5D8"/>
<name>D7T5D8_VITVI</name>
<proteinExistence type="predicted"/>
<organism evidence="1 2">
    <name type="scientific">Vitis vinifera</name>
    <name type="common">Grape</name>
    <dbReference type="NCBI Taxonomy" id="29760"/>
    <lineage>
        <taxon>Eukaryota</taxon>
        <taxon>Viridiplantae</taxon>
        <taxon>Streptophyta</taxon>
        <taxon>Embryophyta</taxon>
        <taxon>Tracheophyta</taxon>
        <taxon>Spermatophyta</taxon>
        <taxon>Magnoliopsida</taxon>
        <taxon>eudicotyledons</taxon>
        <taxon>Gunneridae</taxon>
        <taxon>Pentapetalae</taxon>
        <taxon>rosids</taxon>
        <taxon>Vitales</taxon>
        <taxon>Vitaceae</taxon>
        <taxon>Viteae</taxon>
        <taxon>Vitis</taxon>
    </lineage>
</organism>
<evidence type="ECO:0000313" key="2">
    <source>
        <dbReference type="Proteomes" id="UP000009183"/>
    </source>
</evidence>
<protein>
    <submittedName>
        <fullName evidence="1">Uncharacterized protein</fullName>
    </submittedName>
</protein>
<dbReference type="Proteomes" id="UP000009183">
    <property type="component" value="Unassembled WGS sequence, unordered"/>
</dbReference>
<accession>D7T5D8</accession>
<evidence type="ECO:0000313" key="1">
    <source>
        <dbReference type="EMBL" id="CBI25721.3"/>
    </source>
</evidence>
<dbReference type="HOGENOM" id="CLU_2473556_0_0_1"/>
<dbReference type="InParanoid" id="D7T5D8"/>
<gene>
    <name evidence="1" type="ORF">VIT_00s0222g00030</name>
</gene>
<keyword evidence="2" id="KW-1185">Reference proteome</keyword>
<dbReference type="PaxDb" id="29760-VIT_00s0222g00030.t01"/>
<dbReference type="EMBL" id="FN595525">
    <property type="protein sequence ID" value="CBI25721.3"/>
    <property type="molecule type" value="Genomic_DNA"/>
</dbReference>
<reference evidence="2" key="1">
    <citation type="journal article" date="2007" name="Nature">
        <title>The grapevine genome sequence suggests ancestral hexaploidization in major angiosperm phyla.</title>
        <authorList>
            <consortium name="The French-Italian Public Consortium for Grapevine Genome Characterization."/>
            <person name="Jaillon O."/>
            <person name="Aury J.-M."/>
            <person name="Noel B."/>
            <person name="Policriti A."/>
            <person name="Clepet C."/>
            <person name="Casagrande A."/>
            <person name="Choisne N."/>
            <person name="Aubourg S."/>
            <person name="Vitulo N."/>
            <person name="Jubin C."/>
            <person name="Vezzi A."/>
            <person name="Legeai F."/>
            <person name="Hugueney P."/>
            <person name="Dasilva C."/>
            <person name="Horner D."/>
            <person name="Mica E."/>
            <person name="Jublot D."/>
            <person name="Poulain J."/>
            <person name="Bruyere C."/>
            <person name="Billault A."/>
            <person name="Segurens B."/>
            <person name="Gouyvenoux M."/>
            <person name="Ugarte E."/>
            <person name="Cattonaro F."/>
            <person name="Anthouard V."/>
            <person name="Vico V."/>
            <person name="Del Fabbro C."/>
            <person name="Alaux M."/>
            <person name="Di Gaspero G."/>
            <person name="Dumas V."/>
            <person name="Felice N."/>
            <person name="Paillard S."/>
            <person name="Juman I."/>
            <person name="Moroldo M."/>
            <person name="Scalabrin S."/>
            <person name="Canaguier A."/>
            <person name="Le Clainche I."/>
            <person name="Malacrida G."/>
            <person name="Durand E."/>
            <person name="Pesole G."/>
            <person name="Laucou V."/>
            <person name="Chatelet P."/>
            <person name="Merdinoglu D."/>
            <person name="Delledonne M."/>
            <person name="Pezzotti M."/>
            <person name="Lecharny A."/>
            <person name="Scarpelli C."/>
            <person name="Artiguenave F."/>
            <person name="Pe M.E."/>
            <person name="Valle G."/>
            <person name="Morgante M."/>
            <person name="Caboche M."/>
            <person name="Adam-Blondon A.-F."/>
            <person name="Weissenbach J."/>
            <person name="Quetier F."/>
            <person name="Wincker P."/>
        </authorList>
    </citation>
    <scope>NUCLEOTIDE SEQUENCE [LARGE SCALE GENOMIC DNA]</scope>
    <source>
        <strain evidence="2">cv. Pinot noir / PN40024</strain>
    </source>
</reference>
<sequence>MPHSFLVSGFTCDSILRPYQIWATTSLPTKGWAKGLMFGASFCLKLSILIQSPLIVKRNAPLFNTLVFWDSAIFLQICSAKTGELLLT</sequence>